<keyword evidence="1" id="KW-1133">Transmembrane helix</keyword>
<evidence type="ECO:0000256" key="1">
    <source>
        <dbReference type="SAM" id="Phobius"/>
    </source>
</evidence>
<dbReference type="InterPro" id="IPR036259">
    <property type="entry name" value="MFS_trans_sf"/>
</dbReference>
<feature type="transmembrane region" description="Helical" evidence="1">
    <location>
        <begin position="100"/>
        <end position="117"/>
    </location>
</feature>
<evidence type="ECO:0008006" key="4">
    <source>
        <dbReference type="Google" id="ProtNLM"/>
    </source>
</evidence>
<reference evidence="2 3" key="1">
    <citation type="submission" date="2018-03" db="EMBL/GenBank/DDBJ databases">
        <title>Genomic Encyclopedia of Type Strains, Phase III (KMG-III): the genomes of soil and plant-associated and newly described type strains.</title>
        <authorList>
            <person name="Whitman W."/>
        </authorList>
    </citation>
    <scope>NUCLEOTIDE SEQUENCE [LARGE SCALE GENOMIC DNA]</scope>
    <source>
        <strain evidence="2 3">CGMCC 1.12152</strain>
    </source>
</reference>
<evidence type="ECO:0000313" key="2">
    <source>
        <dbReference type="EMBL" id="PRY66607.1"/>
    </source>
</evidence>
<organism evidence="2 3">
    <name type="scientific">Vreelandella songnenensis</name>
    <dbReference type="NCBI Taxonomy" id="1176243"/>
    <lineage>
        <taxon>Bacteria</taxon>
        <taxon>Pseudomonadati</taxon>
        <taxon>Pseudomonadota</taxon>
        <taxon>Gammaproteobacteria</taxon>
        <taxon>Oceanospirillales</taxon>
        <taxon>Halomonadaceae</taxon>
        <taxon>Vreelandella</taxon>
    </lineage>
</organism>
<dbReference type="Gene3D" id="1.20.1250.20">
    <property type="entry name" value="MFS general substrate transporter like domains"/>
    <property type="match status" value="1"/>
</dbReference>
<dbReference type="PANTHER" id="PTHR23521">
    <property type="entry name" value="TRANSPORTER MFS SUPERFAMILY"/>
    <property type="match status" value="1"/>
</dbReference>
<name>A0A2T0V905_9GAMM</name>
<dbReference type="PANTHER" id="PTHR23521:SF3">
    <property type="entry name" value="MFS TRANSPORTER"/>
    <property type="match status" value="1"/>
</dbReference>
<dbReference type="GO" id="GO:0005886">
    <property type="term" value="C:plasma membrane"/>
    <property type="evidence" value="ECO:0007669"/>
    <property type="project" value="TreeGrafter"/>
</dbReference>
<dbReference type="RefSeq" id="WP_244182951.1">
    <property type="nucleotide sequence ID" value="NZ_PVTK01000001.1"/>
</dbReference>
<comment type="caution">
    <text evidence="2">The sequence shown here is derived from an EMBL/GenBank/DDBJ whole genome shotgun (WGS) entry which is preliminary data.</text>
</comment>
<protein>
    <recommendedName>
        <fullName evidence="4">MFS transporter</fullName>
    </recommendedName>
</protein>
<dbReference type="Proteomes" id="UP000237647">
    <property type="component" value="Unassembled WGS sequence"/>
</dbReference>
<dbReference type="EMBL" id="PVTK01000001">
    <property type="protein sequence ID" value="PRY66607.1"/>
    <property type="molecule type" value="Genomic_DNA"/>
</dbReference>
<feature type="transmembrane region" description="Helical" evidence="1">
    <location>
        <begin position="71"/>
        <end position="94"/>
    </location>
</feature>
<keyword evidence="3" id="KW-1185">Reference proteome</keyword>
<keyword evidence="1" id="KW-0472">Membrane</keyword>
<feature type="transmembrane region" description="Helical" evidence="1">
    <location>
        <begin position="46"/>
        <end position="64"/>
    </location>
</feature>
<keyword evidence="1" id="KW-0812">Transmembrane</keyword>
<sequence>MTPIYAARLGFDIGGIGLIMSAAIVGGALLQITIGRFSDRHDRPVVMIWVVSLAALLAAAMPFAPSHSLLLGLYFMWDGLAFSLYPLAVAQLHLVGSDGLPIYTACVFTLSGVYALYRRRRLRALVTRTAHFEPMVQSSAVVLSMMFDDVQPDLFGDPAFYEEHERQCLADMIKSW</sequence>
<gene>
    <name evidence="2" type="ORF">B0H98_101601</name>
</gene>
<dbReference type="AlphaFoldDB" id="A0A2T0V905"/>
<dbReference type="SUPFAM" id="SSF103473">
    <property type="entry name" value="MFS general substrate transporter"/>
    <property type="match status" value="1"/>
</dbReference>
<evidence type="ECO:0000313" key="3">
    <source>
        <dbReference type="Proteomes" id="UP000237647"/>
    </source>
</evidence>
<feature type="transmembrane region" description="Helical" evidence="1">
    <location>
        <begin position="12"/>
        <end position="34"/>
    </location>
</feature>
<accession>A0A2T0V905</accession>
<proteinExistence type="predicted"/>